<keyword evidence="1" id="KW-0812">Transmembrane</keyword>
<dbReference type="EMBL" id="CP000910">
    <property type="protein sequence ID" value="ABY23844.1"/>
    <property type="molecule type" value="Genomic_DNA"/>
</dbReference>
<feature type="transmembrane region" description="Helical" evidence="1">
    <location>
        <begin position="83"/>
        <end position="111"/>
    </location>
</feature>
<organism evidence="3 4">
    <name type="scientific">Renibacterium salmoninarum (strain ATCC 33209 / DSM 20767 / JCM 11484 / NBRC 15589 / NCIMB 2235)</name>
    <dbReference type="NCBI Taxonomy" id="288705"/>
    <lineage>
        <taxon>Bacteria</taxon>
        <taxon>Bacillati</taxon>
        <taxon>Actinomycetota</taxon>
        <taxon>Actinomycetes</taxon>
        <taxon>Micrococcales</taxon>
        <taxon>Micrococcaceae</taxon>
        <taxon>Renibacterium</taxon>
    </lineage>
</organism>
<evidence type="ECO:0000313" key="3">
    <source>
        <dbReference type="EMBL" id="ABY23844.1"/>
    </source>
</evidence>
<dbReference type="InterPro" id="IPR036938">
    <property type="entry name" value="PAP2/HPO_sf"/>
</dbReference>
<feature type="transmembrane region" description="Helical" evidence="1">
    <location>
        <begin position="163"/>
        <end position="183"/>
    </location>
</feature>
<accession>A9WSQ6</accession>
<sequence length="283" mass="29665">MPENIRMSSVSSQHSAFVIWIRRGLHNPADTGPLHRRGIKILGISAISLGLLAFAAIAILVFSGISMTADGADHGLFVANRSAFATAIFTVITEVSAPTVLPLIVIALAVFWAVWRKQLWRPLLLAGAMVVTVLLTFVIKSVITHNRPPVAEMLLGPDDNHSFPSGHTLVATVFFLVLAYLLLSRGSSRLRTSIGIALAALGIFAVAISRLYLGYHGESPRCVRRLSCLRGSGHGRENYDTVSAGVEGSYGAHGGGDGGCVFGVGGDAKSCPAFGCGCAGNGA</sequence>
<proteinExistence type="predicted"/>
<dbReference type="Proteomes" id="UP000002007">
    <property type="component" value="Chromosome"/>
</dbReference>
<dbReference type="SMART" id="SM00014">
    <property type="entry name" value="acidPPc"/>
    <property type="match status" value="1"/>
</dbReference>
<name>A9WSQ6_RENSM</name>
<reference evidence="4" key="1">
    <citation type="journal article" date="2008" name="J. Bacteriol.">
        <title>Genome sequence of the fish pathogen Renibacterium salmoninarum suggests reductive evolution away from an environmental Arthrobacter ancestor.</title>
        <authorList>
            <person name="Wiens G.D."/>
            <person name="Rockey D.D."/>
            <person name="Wu Z."/>
            <person name="Chang J."/>
            <person name="Levy R."/>
            <person name="Crane S."/>
            <person name="Chen D.S."/>
            <person name="Capri G.R."/>
            <person name="Burnett J.R."/>
            <person name="Sudheesh P.S."/>
            <person name="Schipma M.J."/>
            <person name="Burd H."/>
            <person name="Bhattacharyya A."/>
            <person name="Rhodes L.D."/>
            <person name="Kaul R."/>
            <person name="Strom M.S."/>
        </authorList>
    </citation>
    <scope>NUCLEOTIDE SEQUENCE [LARGE SCALE GENOMIC DNA]</scope>
    <source>
        <strain evidence="4">ATCC 33209 / DSM 20767 / JCM 11484 / NBRC 15589 / NCIMB 2235</strain>
    </source>
</reference>
<dbReference type="KEGG" id="rsa:RSal33209_2112"/>
<protein>
    <submittedName>
        <fullName evidence="3">PAP2 superfamily protein</fullName>
    </submittedName>
</protein>
<dbReference type="HOGENOM" id="CLU_983089_0_0_11"/>
<keyword evidence="1" id="KW-1133">Transmembrane helix</keyword>
<gene>
    <name evidence="3" type="ordered locus">RSal33209_2112</name>
</gene>
<feature type="transmembrane region" description="Helical" evidence="1">
    <location>
        <begin position="195"/>
        <end position="215"/>
    </location>
</feature>
<dbReference type="InterPro" id="IPR000326">
    <property type="entry name" value="PAP2/HPO"/>
</dbReference>
<evidence type="ECO:0000256" key="1">
    <source>
        <dbReference type="SAM" id="Phobius"/>
    </source>
</evidence>
<feature type="transmembrane region" description="Helical" evidence="1">
    <location>
        <begin position="41"/>
        <end position="63"/>
    </location>
</feature>
<dbReference type="STRING" id="288705.RSal33209_2112"/>
<dbReference type="PANTHER" id="PTHR14969">
    <property type="entry name" value="SPHINGOSINE-1-PHOSPHATE PHOSPHOHYDROLASE"/>
    <property type="match status" value="1"/>
</dbReference>
<dbReference type="CDD" id="cd03392">
    <property type="entry name" value="PAP2_like_2"/>
    <property type="match status" value="1"/>
</dbReference>
<keyword evidence="1" id="KW-0472">Membrane</keyword>
<dbReference type="AlphaFoldDB" id="A9WSQ6"/>
<dbReference type="PANTHER" id="PTHR14969:SF13">
    <property type="entry name" value="AT30094P"/>
    <property type="match status" value="1"/>
</dbReference>
<feature type="domain" description="Phosphatidic acid phosphatase type 2/haloperoxidase" evidence="2">
    <location>
        <begin position="121"/>
        <end position="221"/>
    </location>
</feature>
<dbReference type="Gene3D" id="1.20.144.10">
    <property type="entry name" value="Phosphatidic acid phosphatase type 2/haloperoxidase"/>
    <property type="match status" value="2"/>
</dbReference>
<feature type="transmembrane region" description="Helical" evidence="1">
    <location>
        <begin position="123"/>
        <end position="143"/>
    </location>
</feature>
<dbReference type="SUPFAM" id="SSF48317">
    <property type="entry name" value="Acid phosphatase/Vanadium-dependent haloperoxidase"/>
    <property type="match status" value="1"/>
</dbReference>
<evidence type="ECO:0000259" key="2">
    <source>
        <dbReference type="SMART" id="SM00014"/>
    </source>
</evidence>
<dbReference type="eggNOG" id="COG0671">
    <property type="taxonomic scope" value="Bacteria"/>
</dbReference>
<dbReference type="Pfam" id="PF01569">
    <property type="entry name" value="PAP2"/>
    <property type="match status" value="1"/>
</dbReference>
<keyword evidence="4" id="KW-1185">Reference proteome</keyword>
<evidence type="ECO:0000313" key="4">
    <source>
        <dbReference type="Proteomes" id="UP000002007"/>
    </source>
</evidence>